<organism evidence="6 7">
    <name type="scientific">Ascaris lumbricoides</name>
    <name type="common">Giant roundworm</name>
    <dbReference type="NCBI Taxonomy" id="6252"/>
    <lineage>
        <taxon>Eukaryota</taxon>
        <taxon>Metazoa</taxon>
        <taxon>Ecdysozoa</taxon>
        <taxon>Nematoda</taxon>
        <taxon>Chromadorea</taxon>
        <taxon>Rhabditida</taxon>
        <taxon>Spirurina</taxon>
        <taxon>Ascaridomorpha</taxon>
        <taxon>Ascaridoidea</taxon>
        <taxon>Ascarididae</taxon>
        <taxon>Ascaris</taxon>
    </lineage>
</organism>
<evidence type="ECO:0000313" key="7">
    <source>
        <dbReference type="WBParaSite" id="ALUE_0001723401-mRNA-1"/>
    </source>
</evidence>
<comment type="subcellular location">
    <subcellularLocation>
        <location evidence="1">Membrane</location>
        <topology evidence="1">Single-pass type II membrane protein</topology>
    </subcellularLocation>
</comment>
<evidence type="ECO:0000256" key="2">
    <source>
        <dbReference type="ARBA" id="ARBA00022676"/>
    </source>
</evidence>
<dbReference type="GO" id="GO:0016020">
    <property type="term" value="C:membrane"/>
    <property type="evidence" value="ECO:0007669"/>
    <property type="project" value="UniProtKB-SubCell"/>
</dbReference>
<reference evidence="7" key="1">
    <citation type="submission" date="2017-02" db="UniProtKB">
        <authorList>
            <consortium name="WormBaseParasite"/>
        </authorList>
    </citation>
    <scope>IDENTIFICATION</scope>
</reference>
<dbReference type="InterPro" id="IPR003406">
    <property type="entry name" value="Glyco_trans_14"/>
</dbReference>
<dbReference type="AlphaFoldDB" id="A0A0M3IG40"/>
<evidence type="ECO:0000313" key="6">
    <source>
        <dbReference type="Proteomes" id="UP000036681"/>
    </source>
</evidence>
<name>A0A0M3IG40_ASCLU</name>
<dbReference type="PANTHER" id="PTHR46671:SF7">
    <property type="entry name" value="CORE-2_I-BRANCHING ENZYME"/>
    <property type="match status" value="1"/>
</dbReference>
<keyword evidence="2" id="KW-0328">Glycosyltransferase</keyword>
<dbReference type="Pfam" id="PF02485">
    <property type="entry name" value="Branch"/>
    <property type="match status" value="1"/>
</dbReference>
<protein>
    <submittedName>
        <fullName evidence="7">C-type lectin domain-containing protein</fullName>
    </submittedName>
</protein>
<accession>A0A0M3IG40</accession>
<evidence type="ECO:0000256" key="3">
    <source>
        <dbReference type="ARBA" id="ARBA00022679"/>
    </source>
</evidence>
<proteinExistence type="predicted"/>
<keyword evidence="5" id="KW-0325">Glycoprotein</keyword>
<keyword evidence="6" id="KW-1185">Reference proteome</keyword>
<evidence type="ECO:0000256" key="4">
    <source>
        <dbReference type="ARBA" id="ARBA00023136"/>
    </source>
</evidence>
<keyword evidence="4" id="KW-0472">Membrane</keyword>
<keyword evidence="3" id="KW-0808">Transferase</keyword>
<evidence type="ECO:0000256" key="5">
    <source>
        <dbReference type="ARBA" id="ARBA00023180"/>
    </source>
</evidence>
<dbReference type="WBParaSite" id="ALUE_0001723401-mRNA-1">
    <property type="protein sequence ID" value="ALUE_0001723401-mRNA-1"/>
    <property type="gene ID" value="ALUE_0001723401"/>
</dbReference>
<sequence>MCGKVSKKISSMIFFVKGPPILQRYAIGDEECKRAINEENFAARIAKRTQRLNTTIDERIDVSCEEVRSRGYYPSYSGDKFSIAYVRVVYKDYHLQELFFNLMYSPMNIFCYAIDRKASIKFHQQMRNLSYCFPNVYLTKIEYDVDSAGHNMDQSFLECLQIIRHLPNWKYAILLQNHDIPLKTNREMITILQSLNGTNDISISRPIANRVPNDTDWSYKALSLFKDAKRNDNRILKIAKGSTAGSLSRAFVEFIVDELNLTTILKRFSKVHYGLDEMVIPSLNSDDGLGKSIFNSLNEISDVFVSVNDAYGIKEPKRSYNLKIFRSDAPGGFTRRCISQQSSFITRYVVWGWSGLQCKSRRYRHSVCIFGIEDLKILYNSRYLFANKMLAENDYFAISCWAKILHNRTYNHNDYRRIDVKFYSLLPSVRFNNNRQKWRANLAAFKC</sequence>
<dbReference type="PANTHER" id="PTHR46671">
    <property type="entry name" value="PROTEIN CBG11221"/>
    <property type="match status" value="1"/>
</dbReference>
<dbReference type="GO" id="GO:0016757">
    <property type="term" value="F:glycosyltransferase activity"/>
    <property type="evidence" value="ECO:0007669"/>
    <property type="project" value="UniProtKB-KW"/>
</dbReference>
<dbReference type="Proteomes" id="UP000036681">
    <property type="component" value="Unplaced"/>
</dbReference>
<evidence type="ECO:0000256" key="1">
    <source>
        <dbReference type="ARBA" id="ARBA00004606"/>
    </source>
</evidence>